<name>A0A0G4IR81_PLABS</name>
<dbReference type="InterPro" id="IPR007304">
    <property type="entry name" value="TAP46-like"/>
</dbReference>
<dbReference type="AlphaFoldDB" id="A0A0G4IR81"/>
<dbReference type="GO" id="GO:0051721">
    <property type="term" value="F:protein phosphatase 2A binding"/>
    <property type="evidence" value="ECO:0007669"/>
    <property type="project" value="TreeGrafter"/>
</dbReference>
<dbReference type="EMBL" id="CDSF01000079">
    <property type="protein sequence ID" value="CEO97596.1"/>
    <property type="molecule type" value="Genomic_DNA"/>
</dbReference>
<keyword evidence="3" id="KW-0496">Mitochondrion</keyword>
<keyword evidence="4" id="KW-1185">Reference proteome</keyword>
<evidence type="ECO:0000313" key="3">
    <source>
        <dbReference type="EMBL" id="SPQ97894.1"/>
    </source>
</evidence>
<dbReference type="STRING" id="37360.A0A0G4IR81"/>
<feature type="compositionally biased region" description="Basic and acidic residues" evidence="1">
    <location>
        <begin position="264"/>
        <end position="283"/>
    </location>
</feature>
<feature type="compositionally biased region" description="Basic and acidic residues" evidence="1">
    <location>
        <begin position="290"/>
        <end position="302"/>
    </location>
</feature>
<gene>
    <name evidence="2" type="ORF">PBRA_000941</name>
    <name evidence="3" type="ORF">PLBR_LOCUS5109</name>
</gene>
<dbReference type="GO" id="GO:0009966">
    <property type="term" value="P:regulation of signal transduction"/>
    <property type="evidence" value="ECO:0007669"/>
    <property type="project" value="InterPro"/>
</dbReference>
<dbReference type="InterPro" id="IPR038511">
    <property type="entry name" value="TAP42/TAP46-like_sf"/>
</dbReference>
<dbReference type="OMA" id="WKDEHEK"/>
<dbReference type="OrthoDB" id="10261753at2759"/>
<dbReference type="Proteomes" id="UP000290189">
    <property type="component" value="Unassembled WGS sequence"/>
</dbReference>
<dbReference type="GO" id="GO:0005829">
    <property type="term" value="C:cytosol"/>
    <property type="evidence" value="ECO:0007669"/>
    <property type="project" value="TreeGrafter"/>
</dbReference>
<organism evidence="2 4">
    <name type="scientific">Plasmodiophora brassicae</name>
    <name type="common">Clubroot disease agent</name>
    <dbReference type="NCBI Taxonomy" id="37360"/>
    <lineage>
        <taxon>Eukaryota</taxon>
        <taxon>Sar</taxon>
        <taxon>Rhizaria</taxon>
        <taxon>Endomyxa</taxon>
        <taxon>Phytomyxea</taxon>
        <taxon>Plasmodiophorida</taxon>
        <taxon>Plasmodiophoridae</taxon>
        <taxon>Plasmodiophora</taxon>
    </lineage>
</organism>
<evidence type="ECO:0000313" key="4">
    <source>
        <dbReference type="Proteomes" id="UP000039324"/>
    </source>
</evidence>
<reference evidence="3 5" key="2">
    <citation type="submission" date="2018-03" db="EMBL/GenBank/DDBJ databases">
        <authorList>
            <person name="Fogelqvist J."/>
        </authorList>
    </citation>
    <scope>NUCLEOTIDE SEQUENCE [LARGE SCALE GENOMIC DNA]</scope>
</reference>
<dbReference type="PANTHER" id="PTHR10933">
    <property type="entry name" value="IMMUNOGLOBULIN-BINDING PROTEIN 1"/>
    <property type="match status" value="1"/>
</dbReference>
<sequence length="308" mass="34549">MASIRELWDAATRNGTVADWRAVVDGIRDLFSSNELIDDVATGDLRFVTANYGLATAILQESSSGTNRIQAIADASAAFRRFLHLCDTLQAVPRGVIPDDDDDAAPSPEVLRTRKIDNFRRTRDIRQRLATLDQIKLRRGETDDLDEVEREIYQLQIQLAALDAVNQMSLSERELDLLRSRPADDVAGERDQQSTTPAPPPHVVRIDKDMSVHQVRLGGARVDLDRRARERAAVFADRNKPTMTLDQFADLEIAAAKQRQQAAQDREAQAAKVDVDSEQHIDAETLQARAWDDWKDEHEKGIGNKGYT</sequence>
<feature type="region of interest" description="Disordered" evidence="1">
    <location>
        <begin position="260"/>
        <end position="308"/>
    </location>
</feature>
<dbReference type="Proteomes" id="UP000039324">
    <property type="component" value="Unassembled WGS sequence"/>
</dbReference>
<dbReference type="GO" id="GO:0035303">
    <property type="term" value="P:regulation of dephosphorylation"/>
    <property type="evidence" value="ECO:0007669"/>
    <property type="project" value="TreeGrafter"/>
</dbReference>
<reference evidence="2 4" key="1">
    <citation type="submission" date="2015-02" db="EMBL/GenBank/DDBJ databases">
        <authorList>
            <person name="Chooi Y.-H."/>
        </authorList>
    </citation>
    <scope>NUCLEOTIDE SEQUENCE [LARGE SCALE GENOMIC DNA]</scope>
    <source>
        <strain evidence="2">E3</strain>
    </source>
</reference>
<protein>
    <recommendedName>
        <fullName evidence="6">TAP42-like protein</fullName>
    </recommendedName>
</protein>
<dbReference type="Gene3D" id="1.25.40.540">
    <property type="entry name" value="TAP42-like family"/>
    <property type="match status" value="1"/>
</dbReference>
<evidence type="ECO:0000313" key="2">
    <source>
        <dbReference type="EMBL" id="CEO97596.1"/>
    </source>
</evidence>
<proteinExistence type="predicted"/>
<dbReference type="PANTHER" id="PTHR10933:SF9">
    <property type="entry name" value="IMMUNOGLOBULIN-BINDING PROTEIN 1"/>
    <property type="match status" value="1"/>
</dbReference>
<dbReference type="EMBL" id="OVEO01000008">
    <property type="protein sequence ID" value="SPQ97894.1"/>
    <property type="molecule type" value="Genomic_DNA"/>
</dbReference>
<evidence type="ECO:0000313" key="5">
    <source>
        <dbReference type="Proteomes" id="UP000290189"/>
    </source>
</evidence>
<evidence type="ECO:0000256" key="1">
    <source>
        <dbReference type="SAM" id="MobiDB-lite"/>
    </source>
</evidence>
<dbReference type="Pfam" id="PF04177">
    <property type="entry name" value="TAP42"/>
    <property type="match status" value="1"/>
</dbReference>
<accession>A0A0G4IR81</accession>
<evidence type="ECO:0008006" key="6">
    <source>
        <dbReference type="Google" id="ProtNLM"/>
    </source>
</evidence>
<geneLocation type="mitochondrion" evidence="3"/>